<evidence type="ECO:0000256" key="2">
    <source>
        <dbReference type="SAM" id="Phobius"/>
    </source>
</evidence>
<dbReference type="Proteomes" id="UP001642360">
    <property type="component" value="Unassembled WGS sequence"/>
</dbReference>
<dbReference type="PANTHER" id="PTHR11206">
    <property type="entry name" value="MULTIDRUG RESISTANCE PROTEIN"/>
    <property type="match status" value="1"/>
</dbReference>
<dbReference type="Pfam" id="PF01554">
    <property type="entry name" value="MatE"/>
    <property type="match status" value="1"/>
</dbReference>
<comment type="caution">
    <text evidence="3">The sequence shown here is derived from an EMBL/GenBank/DDBJ whole genome shotgun (WGS) entry which is preliminary data.</text>
</comment>
<evidence type="ECO:0000313" key="4">
    <source>
        <dbReference type="Proteomes" id="UP001642360"/>
    </source>
</evidence>
<sequence length="82" mass="8764">MNTRVSNELGAGNPRRARVAVFAVMLLAVIETTIVSATLFASRHAFGYAFSNEKEVVDYVTAMAPLVCVNVIVDSIQGVFSG</sequence>
<evidence type="ECO:0000313" key="3">
    <source>
        <dbReference type="EMBL" id="CAK9151298.1"/>
    </source>
</evidence>
<organism evidence="3 4">
    <name type="scientific">Ilex paraguariensis</name>
    <name type="common">yerba mate</name>
    <dbReference type="NCBI Taxonomy" id="185542"/>
    <lineage>
        <taxon>Eukaryota</taxon>
        <taxon>Viridiplantae</taxon>
        <taxon>Streptophyta</taxon>
        <taxon>Embryophyta</taxon>
        <taxon>Tracheophyta</taxon>
        <taxon>Spermatophyta</taxon>
        <taxon>Magnoliopsida</taxon>
        <taxon>eudicotyledons</taxon>
        <taxon>Gunneridae</taxon>
        <taxon>Pentapetalae</taxon>
        <taxon>asterids</taxon>
        <taxon>campanulids</taxon>
        <taxon>Aquifoliales</taxon>
        <taxon>Aquifoliaceae</taxon>
        <taxon>Ilex</taxon>
    </lineage>
</organism>
<keyword evidence="2" id="KW-0812">Transmembrane</keyword>
<evidence type="ECO:0000256" key="1">
    <source>
        <dbReference type="ARBA" id="ARBA00010199"/>
    </source>
</evidence>
<dbReference type="InterPro" id="IPR002528">
    <property type="entry name" value="MATE_fam"/>
</dbReference>
<accession>A0ABC8S2Z0</accession>
<feature type="transmembrane region" description="Helical" evidence="2">
    <location>
        <begin position="20"/>
        <end position="41"/>
    </location>
</feature>
<reference evidence="3 4" key="1">
    <citation type="submission" date="2024-02" db="EMBL/GenBank/DDBJ databases">
        <authorList>
            <person name="Vignale AGUSTIN F."/>
            <person name="Sosa J E."/>
            <person name="Modenutti C."/>
        </authorList>
    </citation>
    <scope>NUCLEOTIDE SEQUENCE [LARGE SCALE GENOMIC DNA]</scope>
</reference>
<keyword evidence="2" id="KW-0472">Membrane</keyword>
<gene>
    <name evidence="3" type="ORF">ILEXP_LOCUS19454</name>
</gene>
<name>A0ABC8S2Z0_9AQUA</name>
<keyword evidence="2" id="KW-1133">Transmembrane helix</keyword>
<dbReference type="AlphaFoldDB" id="A0ABC8S2Z0"/>
<protein>
    <submittedName>
        <fullName evidence="3">Uncharacterized protein</fullName>
    </submittedName>
</protein>
<comment type="similarity">
    <text evidence="1">Belongs to the multi antimicrobial extrusion (MATE) (TC 2.A.66.1) family.</text>
</comment>
<keyword evidence="4" id="KW-1185">Reference proteome</keyword>
<dbReference type="EMBL" id="CAUOFW020002114">
    <property type="protein sequence ID" value="CAK9151298.1"/>
    <property type="molecule type" value="Genomic_DNA"/>
</dbReference>
<proteinExistence type="inferred from homology"/>